<gene>
    <name evidence="3" type="ORF">H2200_012506</name>
</gene>
<comment type="caution">
    <text evidence="3">The sequence shown here is derived from an EMBL/GenBank/DDBJ whole genome shotgun (WGS) entry which is preliminary data.</text>
</comment>
<evidence type="ECO:0000256" key="2">
    <source>
        <dbReference type="SAM" id="MobiDB-lite"/>
    </source>
</evidence>
<evidence type="ECO:0000313" key="3">
    <source>
        <dbReference type="EMBL" id="KAJ9603211.1"/>
    </source>
</evidence>
<dbReference type="Proteomes" id="UP001172673">
    <property type="component" value="Unassembled WGS sequence"/>
</dbReference>
<organism evidence="3 4">
    <name type="scientific">Cladophialophora chaetospira</name>
    <dbReference type="NCBI Taxonomy" id="386627"/>
    <lineage>
        <taxon>Eukaryota</taxon>
        <taxon>Fungi</taxon>
        <taxon>Dikarya</taxon>
        <taxon>Ascomycota</taxon>
        <taxon>Pezizomycotina</taxon>
        <taxon>Eurotiomycetes</taxon>
        <taxon>Chaetothyriomycetidae</taxon>
        <taxon>Chaetothyriales</taxon>
        <taxon>Herpotrichiellaceae</taxon>
        <taxon>Cladophialophora</taxon>
    </lineage>
</organism>
<dbReference type="EMBL" id="JAPDRK010000023">
    <property type="protein sequence ID" value="KAJ9603211.1"/>
    <property type="molecule type" value="Genomic_DNA"/>
</dbReference>
<accession>A0AA38WY16</accession>
<feature type="compositionally biased region" description="Basic and acidic residues" evidence="2">
    <location>
        <begin position="244"/>
        <end position="267"/>
    </location>
</feature>
<feature type="region of interest" description="Disordered" evidence="2">
    <location>
        <begin position="243"/>
        <end position="267"/>
    </location>
</feature>
<keyword evidence="1" id="KW-0175">Coiled coil</keyword>
<name>A0AA38WY16_9EURO</name>
<dbReference type="AlphaFoldDB" id="A0AA38WY16"/>
<evidence type="ECO:0000313" key="4">
    <source>
        <dbReference type="Proteomes" id="UP001172673"/>
    </source>
</evidence>
<keyword evidence="4" id="KW-1185">Reference proteome</keyword>
<protein>
    <submittedName>
        <fullName evidence="3">Uncharacterized protein</fullName>
    </submittedName>
</protein>
<proteinExistence type="predicted"/>
<reference evidence="3" key="1">
    <citation type="submission" date="2022-10" db="EMBL/GenBank/DDBJ databases">
        <title>Culturing micro-colonial fungi from biological soil crusts in the Mojave desert and describing Neophaeococcomyces mojavensis, and introducing the new genera and species Taxawa tesnikishii.</title>
        <authorList>
            <person name="Kurbessoian T."/>
            <person name="Stajich J.E."/>
        </authorList>
    </citation>
    <scope>NUCLEOTIDE SEQUENCE</scope>
    <source>
        <strain evidence="3">TK_41</strain>
    </source>
</reference>
<evidence type="ECO:0000256" key="1">
    <source>
        <dbReference type="SAM" id="Coils"/>
    </source>
</evidence>
<feature type="coiled-coil region" evidence="1">
    <location>
        <begin position="19"/>
        <end position="46"/>
    </location>
</feature>
<sequence length="402" mass="45429">MPLVHEATTTAPQGHEQIDQRLRAEYQEAVRANAAAERRYDEVASKTFPALKDLKYSYSTGAVLDQRLELLEQQNHHAKLMELKDQLEVIDVFGLAAVNINSAKEEVLEHAAHPKPGPEEIASSISSSIEALELALVQAHHEARREKASLVRLQFAATINATATAEQRSYAMLAVRKELTAWLEQNLDQCQKETSVSLNDGELKAVDDDWNWEVEIDRQYEQYLGARQRLLTAVDDLGIPLSRVDPKTANGEKDLEEPRYQPRRSSEVAEIEKTLLPGMQQERMLQTYSMFTNEQLRKHATTTTTLLDRLSDESQLLLAFPLLSRNGDFERAKSTFGQQHSINVREDNDEVTKRLEPWLFAAEAADISSTGTAEKLLQQANEAMETVSRSLLELQLLQETRP</sequence>